<dbReference type="RefSeq" id="WP_229382688.1">
    <property type="nucleotide sequence ID" value="NZ_JAGTTN010000001.1"/>
</dbReference>
<dbReference type="PANTHER" id="PTHR30036:SF1">
    <property type="entry name" value="D-XYLOSE-BINDING PERIPLASMIC PROTEIN"/>
    <property type="match status" value="1"/>
</dbReference>
<dbReference type="GO" id="GO:0030246">
    <property type="term" value="F:carbohydrate binding"/>
    <property type="evidence" value="ECO:0007669"/>
    <property type="project" value="TreeGrafter"/>
</dbReference>
<dbReference type="PANTHER" id="PTHR30036">
    <property type="entry name" value="D-XYLOSE-BINDING PERIPLASMIC PROTEIN"/>
    <property type="match status" value="1"/>
</dbReference>
<keyword evidence="2" id="KW-0732">Signal</keyword>
<gene>
    <name evidence="4" type="ORF">KEC57_01185</name>
</gene>
<dbReference type="InterPro" id="IPR028082">
    <property type="entry name" value="Peripla_BP_I"/>
</dbReference>
<dbReference type="InterPro" id="IPR025997">
    <property type="entry name" value="SBP_2_dom"/>
</dbReference>
<proteinExistence type="predicted"/>
<dbReference type="SUPFAM" id="SSF53822">
    <property type="entry name" value="Periplasmic binding protein-like I"/>
    <property type="match status" value="1"/>
</dbReference>
<dbReference type="GO" id="GO:0030288">
    <property type="term" value="C:outer membrane-bounded periplasmic space"/>
    <property type="evidence" value="ECO:0007669"/>
    <property type="project" value="TreeGrafter"/>
</dbReference>
<dbReference type="Proteomes" id="UP001139354">
    <property type="component" value="Unassembled WGS sequence"/>
</dbReference>
<evidence type="ECO:0000256" key="2">
    <source>
        <dbReference type="ARBA" id="ARBA00022729"/>
    </source>
</evidence>
<dbReference type="InterPro" id="IPR050555">
    <property type="entry name" value="Bact_Solute-Bind_Prot2"/>
</dbReference>
<evidence type="ECO:0000313" key="4">
    <source>
        <dbReference type="EMBL" id="MCC2030791.1"/>
    </source>
</evidence>
<reference evidence="4" key="1">
    <citation type="submission" date="2021-04" db="EMBL/GenBank/DDBJ databases">
        <title>Microbacterium tenobrionis sp. nov. and Microbacterium allomyrinae sp. nov., isolated from larvae of Tenobrio molitor and Allomyrina dichotoma, respectively.</title>
        <authorList>
            <person name="Lee S.D."/>
        </authorList>
    </citation>
    <scope>NUCLEOTIDE SEQUENCE</scope>
    <source>
        <strain evidence="4">BWT-G7</strain>
    </source>
</reference>
<comment type="subcellular location">
    <subcellularLocation>
        <location evidence="1">Cell envelope</location>
    </subcellularLocation>
</comment>
<evidence type="ECO:0000313" key="5">
    <source>
        <dbReference type="Proteomes" id="UP001139354"/>
    </source>
</evidence>
<evidence type="ECO:0000259" key="3">
    <source>
        <dbReference type="Pfam" id="PF13407"/>
    </source>
</evidence>
<organism evidence="4 5">
    <name type="scientific">Microbacterium allomyrinae</name>
    <dbReference type="NCBI Taxonomy" id="2830666"/>
    <lineage>
        <taxon>Bacteria</taxon>
        <taxon>Bacillati</taxon>
        <taxon>Actinomycetota</taxon>
        <taxon>Actinomycetes</taxon>
        <taxon>Micrococcales</taxon>
        <taxon>Microbacteriaceae</taxon>
        <taxon>Microbacterium</taxon>
    </lineage>
</organism>
<accession>A0A9X1S0P2</accession>
<dbReference type="EMBL" id="JAGTTN010000001">
    <property type="protein sequence ID" value="MCC2030791.1"/>
    <property type="molecule type" value="Genomic_DNA"/>
</dbReference>
<protein>
    <submittedName>
        <fullName evidence="4">Substrate-binding domain-containing protein</fullName>
    </submittedName>
</protein>
<sequence length="383" mass="39371">MPTTGRGLPSLRRAVAALAVRRRPSAIPPVRRAGAAVSVIALAALSLAACTGAPDTGSATGAAGKIALLLPDAKTARYETFDRPLFEAKVAELGEYDVLYSNADQDAAKQQQQAESALAAGTGVLVLDPVDANAAVSIVASANAKGVPVISYDRLVAGGDLAYYISFDNQKVGQLQAAAFVDGVLEDGGASSDGILMVNGSPTDSNAALFKRGAHDIIDESGLRVLAEYDTPGWSPEKAQEWVAGQIAQHGDAIVGVYAANDATAGGAIAALRVANIDPLPIVTGQDAELSAIQRIITGDQYMTVYKAIKPQAELAAQVAVALLNGEEVTAPMEIDGTPTTLLDPVAVRIDDIMDTVVADGFWSVEDICTPVYADACEAAGIG</sequence>
<dbReference type="AlphaFoldDB" id="A0A9X1S0P2"/>
<keyword evidence="5" id="KW-1185">Reference proteome</keyword>
<name>A0A9X1S0P2_9MICO</name>
<dbReference type="Gene3D" id="3.40.50.2300">
    <property type="match status" value="2"/>
</dbReference>
<evidence type="ECO:0000256" key="1">
    <source>
        <dbReference type="ARBA" id="ARBA00004196"/>
    </source>
</evidence>
<feature type="domain" description="Periplasmic binding protein" evidence="3">
    <location>
        <begin position="66"/>
        <end position="328"/>
    </location>
</feature>
<comment type="caution">
    <text evidence="4">The sequence shown here is derived from an EMBL/GenBank/DDBJ whole genome shotgun (WGS) entry which is preliminary data.</text>
</comment>
<dbReference type="Pfam" id="PF13407">
    <property type="entry name" value="Peripla_BP_4"/>
    <property type="match status" value="1"/>
</dbReference>